<sequence>MVDRSDFVIGFPRGDDPQSGTRYTLGHAARLGLPHLVLPV</sequence>
<gene>
    <name evidence="1" type="ORF">BG845_03816</name>
</gene>
<evidence type="ECO:0000313" key="2">
    <source>
        <dbReference type="Proteomes" id="UP000194360"/>
    </source>
</evidence>
<organism evidence="1 2">
    <name type="scientific">Pseudonocardia autotrophica</name>
    <name type="common">Amycolata autotrophica</name>
    <name type="synonym">Nocardia autotrophica</name>
    <dbReference type="NCBI Taxonomy" id="2074"/>
    <lineage>
        <taxon>Bacteria</taxon>
        <taxon>Bacillati</taxon>
        <taxon>Actinomycetota</taxon>
        <taxon>Actinomycetes</taxon>
        <taxon>Pseudonocardiales</taxon>
        <taxon>Pseudonocardiaceae</taxon>
        <taxon>Pseudonocardia</taxon>
    </lineage>
</organism>
<name>A0A1Y2MUT4_PSEAH</name>
<evidence type="ECO:0008006" key="3">
    <source>
        <dbReference type="Google" id="ProtNLM"/>
    </source>
</evidence>
<reference evidence="1 2" key="1">
    <citation type="submission" date="2016-09" db="EMBL/GenBank/DDBJ databases">
        <title>Pseudonocardia autotrophica DSM535, a candidate organism with high potential of specific P450 cytochromes.</title>
        <authorList>
            <person name="Grumaz C."/>
            <person name="Vainshtein Y."/>
            <person name="Kirstahler P."/>
            <person name="Sohn K."/>
        </authorList>
    </citation>
    <scope>NUCLEOTIDE SEQUENCE [LARGE SCALE GENOMIC DNA]</scope>
    <source>
        <strain evidence="1 2">DSM 535</strain>
    </source>
</reference>
<dbReference type="Proteomes" id="UP000194360">
    <property type="component" value="Unassembled WGS sequence"/>
</dbReference>
<comment type="caution">
    <text evidence="1">The sequence shown here is derived from an EMBL/GenBank/DDBJ whole genome shotgun (WGS) entry which is preliminary data.</text>
</comment>
<dbReference type="EMBL" id="MIGB01000020">
    <property type="protein sequence ID" value="OSY38944.1"/>
    <property type="molecule type" value="Genomic_DNA"/>
</dbReference>
<proteinExistence type="predicted"/>
<dbReference type="RefSeq" id="WP_269462845.1">
    <property type="nucleotide sequence ID" value="NZ_AP018920.1"/>
</dbReference>
<evidence type="ECO:0000313" key="1">
    <source>
        <dbReference type="EMBL" id="OSY38944.1"/>
    </source>
</evidence>
<protein>
    <recommendedName>
        <fullName evidence="3">Universal stress protein family protein</fullName>
    </recommendedName>
</protein>
<accession>A0A1Y2MUT4</accession>
<dbReference type="AlphaFoldDB" id="A0A1Y2MUT4"/>
<keyword evidence="2" id="KW-1185">Reference proteome</keyword>
<dbReference type="STRING" id="2074.BG845_03816"/>